<dbReference type="PROSITE" id="PS00061">
    <property type="entry name" value="ADH_SHORT"/>
    <property type="match status" value="1"/>
</dbReference>
<gene>
    <name evidence="3" type="ORF">DT99_32530</name>
</gene>
<sequence length="248" mass="25459">MDKLKGKVAIVTGASKGIGAGIARQLAADGAQVVVNYGSSASGADKVVADIQAAGGQALAVRADVTNKTEVEALVNVAVDHFGRLDIVVNNAGVYQFARIEETTEARYREQFDINVLGPLLVVGAAAPHLGKGSSIVNIGSNVTRVLPAESAIYSGTKGAIDAITGVLSRELGPRGIRVNAVNPGLVETEGTHAAAVIGSDFETWNADQTPLGRIGQVRDIAPIVSFLASDDSGWMTGEIVLASGGMR</sequence>
<dbReference type="InterPro" id="IPR020904">
    <property type="entry name" value="Sc_DH/Rdtase_CS"/>
</dbReference>
<organism evidence="3">
    <name type="scientific">Burkholderia cenocepacia</name>
    <dbReference type="NCBI Taxonomy" id="95486"/>
    <lineage>
        <taxon>Bacteria</taxon>
        <taxon>Pseudomonadati</taxon>
        <taxon>Pseudomonadota</taxon>
        <taxon>Betaproteobacteria</taxon>
        <taxon>Burkholderiales</taxon>
        <taxon>Burkholderiaceae</taxon>
        <taxon>Burkholderia</taxon>
        <taxon>Burkholderia cepacia complex</taxon>
    </lineage>
</organism>
<keyword evidence="2" id="KW-0560">Oxidoreductase</keyword>
<evidence type="ECO:0000256" key="1">
    <source>
        <dbReference type="ARBA" id="ARBA00006484"/>
    </source>
</evidence>
<protein>
    <submittedName>
        <fullName evidence="3">Oxidoreductase</fullName>
    </submittedName>
</protein>
<dbReference type="GO" id="GO:0016491">
    <property type="term" value="F:oxidoreductase activity"/>
    <property type="evidence" value="ECO:0007669"/>
    <property type="project" value="UniProtKB-KW"/>
</dbReference>
<dbReference type="PANTHER" id="PTHR43639">
    <property type="entry name" value="OXIDOREDUCTASE, SHORT-CHAIN DEHYDROGENASE/REDUCTASE FAMILY (AFU_ORTHOLOGUE AFUA_5G02870)"/>
    <property type="match status" value="1"/>
</dbReference>
<comment type="similarity">
    <text evidence="1">Belongs to the short-chain dehydrogenases/reductases (SDR) family.</text>
</comment>
<evidence type="ECO:0000256" key="2">
    <source>
        <dbReference type="ARBA" id="ARBA00023002"/>
    </source>
</evidence>
<dbReference type="InterPro" id="IPR002347">
    <property type="entry name" value="SDR_fam"/>
</dbReference>
<dbReference type="NCBIfam" id="NF005559">
    <property type="entry name" value="PRK07231.1"/>
    <property type="match status" value="1"/>
</dbReference>
<dbReference type="AlphaFoldDB" id="A0A071M3R8"/>
<dbReference type="SUPFAM" id="SSF51735">
    <property type="entry name" value="NAD(P)-binding Rossmann-fold domains"/>
    <property type="match status" value="1"/>
</dbReference>
<dbReference type="EMBL" id="JJOA01000056">
    <property type="protein sequence ID" value="KEA55342.1"/>
    <property type="molecule type" value="Genomic_DNA"/>
</dbReference>
<proteinExistence type="inferred from homology"/>
<dbReference type="PRINTS" id="PR00080">
    <property type="entry name" value="SDRFAMILY"/>
</dbReference>
<dbReference type="Pfam" id="PF13561">
    <property type="entry name" value="adh_short_C2"/>
    <property type="match status" value="1"/>
</dbReference>
<dbReference type="OrthoDB" id="9803333at2"/>
<dbReference type="InterPro" id="IPR036291">
    <property type="entry name" value="NAD(P)-bd_dom_sf"/>
</dbReference>
<dbReference type="PRINTS" id="PR00081">
    <property type="entry name" value="GDHRDH"/>
</dbReference>
<reference evidence="3" key="1">
    <citation type="submission" date="2014-04" db="EMBL/GenBank/DDBJ databases">
        <title>In planta biocontrol of soil-borne Fusarium wilt of banana through a plant endophytic bacterium, Burkholderia cenocepacia 869T2.</title>
        <authorList>
            <person name="Ho Y.-N."/>
            <person name="Chiang H.-M."/>
            <person name="Chao C.-P."/>
            <person name="Su C.-C."/>
            <person name="Hsu H.-F."/>
            <person name="Guo C.-T."/>
            <person name="Hsieh J.-L."/>
            <person name="Huang C.-C."/>
        </authorList>
    </citation>
    <scope>NUCLEOTIDE SEQUENCE [LARGE SCALE GENOMIC DNA]</scope>
    <source>
        <strain evidence="3">869T2</strain>
    </source>
</reference>
<evidence type="ECO:0000313" key="3">
    <source>
        <dbReference type="EMBL" id="KEA55342.1"/>
    </source>
</evidence>
<dbReference type="FunFam" id="3.40.50.720:FF:000084">
    <property type="entry name" value="Short-chain dehydrogenase reductase"/>
    <property type="match status" value="1"/>
</dbReference>
<dbReference type="Gene3D" id="3.40.50.720">
    <property type="entry name" value="NAD(P)-binding Rossmann-like Domain"/>
    <property type="match status" value="1"/>
</dbReference>
<name>A0A071M3R8_9BURK</name>
<dbReference type="PANTHER" id="PTHR43639:SF1">
    <property type="entry name" value="SHORT-CHAIN DEHYDROGENASE_REDUCTASE FAMILY PROTEIN"/>
    <property type="match status" value="1"/>
</dbReference>
<accession>A0A071M3R8</accession>
<comment type="caution">
    <text evidence="3">The sequence shown here is derived from an EMBL/GenBank/DDBJ whole genome shotgun (WGS) entry which is preliminary data.</text>
</comment>